<reference evidence="1" key="1">
    <citation type="submission" date="2019-11" db="EMBL/GenBank/DDBJ databases">
        <title>Nori genome reveals adaptations in red seaweeds to the harsh intertidal environment.</title>
        <authorList>
            <person name="Wang D."/>
            <person name="Mao Y."/>
        </authorList>
    </citation>
    <scope>NUCLEOTIDE SEQUENCE</scope>
    <source>
        <tissue evidence="1">Gametophyte</tissue>
    </source>
</reference>
<gene>
    <name evidence="1" type="ORF">I4F81_004891</name>
</gene>
<proteinExistence type="predicted"/>
<organism evidence="1 2">
    <name type="scientific">Pyropia yezoensis</name>
    <name type="common">Susabi-nori</name>
    <name type="synonym">Porphyra yezoensis</name>
    <dbReference type="NCBI Taxonomy" id="2788"/>
    <lineage>
        <taxon>Eukaryota</taxon>
        <taxon>Rhodophyta</taxon>
        <taxon>Bangiophyceae</taxon>
        <taxon>Bangiales</taxon>
        <taxon>Bangiaceae</taxon>
        <taxon>Pyropia</taxon>
    </lineage>
</organism>
<accession>A0ACC3BXQ5</accession>
<sequence length="529" mass="54064">MAPRRPTRSVVTAAAVLVAATAAAVTPSGAHVTAAAAAPAPTTFPRVWLATLFAGLPLFARSTIEAPFEFRLNAAALTSAFDCVGVYSSTDRRYTTWDGRRVARRAPPPLRTDDAMGTCAAAAAAAIIDHLYGDGDAGPLYAAAAAAGAVLPRLNDTAACGGGRREVDITATPGCVGVAAARRYVATHLDRDGMNADGTAGVPPGGIRRPFFDAVSGYAPVNGPAAGVTALTRWVPLVEDVNGAGTYATQTVTAAHAGSARPVLVPPRTLRRLTVPPPYRSPGAYAPDFTCDHVKERGGAGGGHADPDDLCGKARAVVAAGGDALTETQRVALRFFDRKSTSIAAIPLGLVTQLATPFADYLTAELAVNAFTWDALIATWAEKVRHDAVRPASLIPAILPAARGRWAPAIRTMPHQEYPSASAAICSGFAAVLGPLGGDRLNLSVPLAAGSVGGGLPGGPLTLTWPHLDAMAAACGDSRLWGGLHFRDAIKAGDSLGRRVAKEVLAVVACRAPGTPGLPPCKEGGGVEA</sequence>
<comment type="caution">
    <text evidence="1">The sequence shown here is derived from an EMBL/GenBank/DDBJ whole genome shotgun (WGS) entry which is preliminary data.</text>
</comment>
<name>A0ACC3BXQ5_PYRYE</name>
<protein>
    <submittedName>
        <fullName evidence="1">Uncharacterized protein</fullName>
    </submittedName>
</protein>
<evidence type="ECO:0000313" key="2">
    <source>
        <dbReference type="Proteomes" id="UP000798662"/>
    </source>
</evidence>
<keyword evidence="2" id="KW-1185">Reference proteome</keyword>
<dbReference type="Proteomes" id="UP000798662">
    <property type="component" value="Chromosome 1"/>
</dbReference>
<evidence type="ECO:0000313" key="1">
    <source>
        <dbReference type="EMBL" id="KAK1862317.1"/>
    </source>
</evidence>
<dbReference type="EMBL" id="CM020618">
    <property type="protein sequence ID" value="KAK1862317.1"/>
    <property type="molecule type" value="Genomic_DNA"/>
</dbReference>